<dbReference type="PRINTS" id="PR00046">
    <property type="entry name" value="SIGMA70FCT"/>
</dbReference>
<dbReference type="GO" id="GO:0016987">
    <property type="term" value="F:sigma factor activity"/>
    <property type="evidence" value="ECO:0007669"/>
    <property type="project" value="UniProtKB-KW"/>
</dbReference>
<evidence type="ECO:0000313" key="11">
    <source>
        <dbReference type="Proteomes" id="UP000228947"/>
    </source>
</evidence>
<evidence type="ECO:0000256" key="2">
    <source>
        <dbReference type="ARBA" id="ARBA00023015"/>
    </source>
</evidence>
<keyword evidence="2 6" id="KW-0805">Transcription regulation</keyword>
<name>A0A2M8PXU8_9CHLR</name>
<dbReference type="NCBIfam" id="TIGR02937">
    <property type="entry name" value="sigma70-ECF"/>
    <property type="match status" value="1"/>
</dbReference>
<proteinExistence type="inferred from homology"/>
<dbReference type="PANTHER" id="PTHR30603:SF60">
    <property type="entry name" value="RNA POLYMERASE SIGMA FACTOR RPOD"/>
    <property type="match status" value="1"/>
</dbReference>
<dbReference type="InterPro" id="IPR007127">
    <property type="entry name" value="RNA_pol_sigma_70_r1_1"/>
</dbReference>
<dbReference type="Pfam" id="PF04542">
    <property type="entry name" value="Sigma70_r2"/>
    <property type="match status" value="1"/>
</dbReference>
<evidence type="ECO:0000259" key="9">
    <source>
        <dbReference type="PROSITE" id="PS00716"/>
    </source>
</evidence>
<dbReference type="InterPro" id="IPR036388">
    <property type="entry name" value="WH-like_DNA-bd_sf"/>
</dbReference>
<dbReference type="InterPro" id="IPR050239">
    <property type="entry name" value="Sigma-70_RNA_pol_init_factors"/>
</dbReference>
<evidence type="ECO:0000256" key="7">
    <source>
        <dbReference type="SAM" id="Coils"/>
    </source>
</evidence>
<evidence type="ECO:0000256" key="6">
    <source>
        <dbReference type="RuleBase" id="RU362124"/>
    </source>
</evidence>
<dbReference type="InterPro" id="IPR007630">
    <property type="entry name" value="RNA_pol_sigma70_r4"/>
</dbReference>
<dbReference type="InterPro" id="IPR013325">
    <property type="entry name" value="RNA_pol_sigma_r2"/>
</dbReference>
<comment type="function">
    <text evidence="6">Sigma factors are initiation factors that promote the attachment of RNA polymerase to specific initiation sites and are then released.</text>
</comment>
<comment type="similarity">
    <text evidence="1 6">Belongs to the sigma-70 factor family.</text>
</comment>
<organism evidence="10 11">
    <name type="scientific">Candidatus Thermofonsia Clade 1 bacterium</name>
    <dbReference type="NCBI Taxonomy" id="2364210"/>
    <lineage>
        <taxon>Bacteria</taxon>
        <taxon>Bacillati</taxon>
        <taxon>Chloroflexota</taxon>
        <taxon>Candidatus Thermofontia</taxon>
        <taxon>Candidatus Thermofonsia Clade 1</taxon>
    </lineage>
</organism>
<dbReference type="SUPFAM" id="SSF88946">
    <property type="entry name" value="Sigma2 domain of RNA polymerase sigma factors"/>
    <property type="match status" value="1"/>
</dbReference>
<keyword evidence="4 6" id="KW-0238">DNA-binding</keyword>
<dbReference type="PROSITE" id="PS00716">
    <property type="entry name" value="SIGMA70_2"/>
    <property type="match status" value="1"/>
</dbReference>
<evidence type="ECO:0000313" key="10">
    <source>
        <dbReference type="EMBL" id="PJF42376.1"/>
    </source>
</evidence>
<dbReference type="PANTHER" id="PTHR30603">
    <property type="entry name" value="RNA POLYMERASE SIGMA FACTOR RPO"/>
    <property type="match status" value="1"/>
</dbReference>
<evidence type="ECO:0000256" key="4">
    <source>
        <dbReference type="ARBA" id="ARBA00023125"/>
    </source>
</evidence>
<evidence type="ECO:0000256" key="5">
    <source>
        <dbReference type="ARBA" id="ARBA00023163"/>
    </source>
</evidence>
<dbReference type="CDD" id="cd06171">
    <property type="entry name" value="Sigma70_r4"/>
    <property type="match status" value="1"/>
</dbReference>
<gene>
    <name evidence="10" type="ORF">CUN50_04280</name>
</gene>
<dbReference type="Pfam" id="PF04539">
    <property type="entry name" value="Sigma70_r3"/>
    <property type="match status" value="1"/>
</dbReference>
<feature type="domain" description="RNA polymerase sigma-70" evidence="8">
    <location>
        <begin position="203"/>
        <end position="216"/>
    </location>
</feature>
<dbReference type="InterPro" id="IPR013324">
    <property type="entry name" value="RNA_pol_sigma_r3/r4-like"/>
</dbReference>
<evidence type="ECO:0000256" key="1">
    <source>
        <dbReference type="ARBA" id="ARBA00007788"/>
    </source>
</evidence>
<keyword evidence="3 6" id="KW-0731">Sigma factor</keyword>
<feature type="domain" description="RNA polymerase sigma-70" evidence="9">
    <location>
        <begin position="372"/>
        <end position="398"/>
    </location>
</feature>
<dbReference type="InterPro" id="IPR042189">
    <property type="entry name" value="RNA_pol_sigma_70_r1_1_sf"/>
</dbReference>
<dbReference type="Gene3D" id="1.10.601.10">
    <property type="entry name" value="RNA Polymerase Primary Sigma Factor"/>
    <property type="match status" value="2"/>
</dbReference>
<dbReference type="InterPro" id="IPR000943">
    <property type="entry name" value="RNA_pol_sigma70"/>
</dbReference>
<dbReference type="EMBL" id="PGTL01000019">
    <property type="protein sequence ID" value="PJF42376.1"/>
    <property type="molecule type" value="Genomic_DNA"/>
</dbReference>
<feature type="coiled-coil region" evidence="7">
    <location>
        <begin position="29"/>
        <end position="56"/>
    </location>
</feature>
<dbReference type="Gene3D" id="1.10.10.10">
    <property type="entry name" value="Winged helix-like DNA-binding domain superfamily/Winged helix DNA-binding domain"/>
    <property type="match status" value="2"/>
</dbReference>
<dbReference type="Pfam" id="PF00140">
    <property type="entry name" value="Sigma70_r1_2"/>
    <property type="match status" value="1"/>
</dbReference>
<dbReference type="InterPro" id="IPR014284">
    <property type="entry name" value="RNA_pol_sigma-70_dom"/>
</dbReference>
<accession>A0A2M8PXU8</accession>
<keyword evidence="5 6" id="KW-0804">Transcription</keyword>
<dbReference type="InterPro" id="IPR009042">
    <property type="entry name" value="RNA_pol_sigma70_r1_2"/>
</dbReference>
<dbReference type="AlphaFoldDB" id="A0A2M8PXU8"/>
<dbReference type="GO" id="GO:0006352">
    <property type="term" value="P:DNA-templated transcription initiation"/>
    <property type="evidence" value="ECO:0007669"/>
    <property type="project" value="InterPro"/>
</dbReference>
<reference evidence="10 11" key="1">
    <citation type="submission" date="2017-11" db="EMBL/GenBank/DDBJ databases">
        <title>Evolution of Phototrophy in the Chloroflexi Phylum Driven by Horizontal Gene Transfer.</title>
        <authorList>
            <person name="Ward L.M."/>
            <person name="Hemp J."/>
            <person name="Shih P.M."/>
            <person name="Mcglynn S.E."/>
            <person name="Fischer W."/>
        </authorList>
    </citation>
    <scope>NUCLEOTIDE SEQUENCE [LARGE SCALE GENOMIC DNA]</scope>
    <source>
        <strain evidence="10">CP1_1M</strain>
    </source>
</reference>
<evidence type="ECO:0000256" key="3">
    <source>
        <dbReference type="ARBA" id="ARBA00023082"/>
    </source>
</evidence>
<dbReference type="PROSITE" id="PS00715">
    <property type="entry name" value="SIGMA70_1"/>
    <property type="match status" value="1"/>
</dbReference>
<dbReference type="Pfam" id="PF03979">
    <property type="entry name" value="Sigma70_r1_1"/>
    <property type="match status" value="1"/>
</dbReference>
<comment type="caution">
    <text evidence="10">The sequence shown here is derived from an EMBL/GenBank/DDBJ whole genome shotgun (WGS) entry which is preliminary data.</text>
</comment>
<dbReference type="Gene3D" id="1.10.220.120">
    <property type="entry name" value="Sigma-70 factor, region 1.1"/>
    <property type="match status" value="1"/>
</dbReference>
<sequence length="415" mass="46946">MLMVVNKATQQHIQQQLSAKAEAQGYVLYDDLLALLPEAEQNIELLEEIIDHLTQQGVPILTEAPVENIAADVPSLGADLLLDEELDDLDALDALELDLIEDEGYQQAIDSDDVVGLYLKEAGRVPLLSADEEVRLAKRMERGRLAEAQLAEYGERLGHEERRELERLVEEGIAAQEHLIKANSRLVISVAKKYIGRGVPFLDLIQEGNIGLIRAARKFEYQRGHKFSTYATWWIRQAVSRAVADQGRTIRVPVHMGDQINRLRRVSLSLTQMLGREPTIAEIAEAMETTPDKISVLLEISRRPISLEAPTDEDEETEIGDFVQDTRGLSPAEATDREMLRHHLTEALNRLPEREAHILRLRYGLEDGEMHTLEEVGKAIGVTRERVRQLEAQALNRLRRSSSHHILKDFLIDQE</sequence>
<protein>
    <recommendedName>
        <fullName evidence="6">RNA polymerase sigma factor</fullName>
    </recommendedName>
</protein>
<dbReference type="InterPro" id="IPR007627">
    <property type="entry name" value="RNA_pol_sigma70_r2"/>
</dbReference>
<dbReference type="Proteomes" id="UP000228947">
    <property type="component" value="Unassembled WGS sequence"/>
</dbReference>
<dbReference type="Pfam" id="PF04545">
    <property type="entry name" value="Sigma70_r4"/>
    <property type="match status" value="1"/>
</dbReference>
<keyword evidence="7" id="KW-0175">Coiled coil</keyword>
<dbReference type="GO" id="GO:0003677">
    <property type="term" value="F:DNA binding"/>
    <property type="evidence" value="ECO:0007669"/>
    <property type="project" value="UniProtKB-KW"/>
</dbReference>
<dbReference type="InterPro" id="IPR007624">
    <property type="entry name" value="RNA_pol_sigma70_r3"/>
</dbReference>
<dbReference type="SUPFAM" id="SSF88659">
    <property type="entry name" value="Sigma3 and sigma4 domains of RNA polymerase sigma factors"/>
    <property type="match status" value="2"/>
</dbReference>
<evidence type="ECO:0000259" key="8">
    <source>
        <dbReference type="PROSITE" id="PS00715"/>
    </source>
</evidence>